<evidence type="ECO:0000256" key="3">
    <source>
        <dbReference type="ARBA" id="ARBA00022448"/>
    </source>
</evidence>
<dbReference type="Pfam" id="PF03591">
    <property type="entry name" value="AzlC"/>
    <property type="match status" value="1"/>
</dbReference>
<keyword evidence="4" id="KW-1003">Cell membrane</keyword>
<dbReference type="Proteomes" id="UP000190064">
    <property type="component" value="Unassembled WGS sequence"/>
</dbReference>
<keyword evidence="6 8" id="KW-1133">Transmembrane helix</keyword>
<keyword evidence="7 8" id="KW-0472">Membrane</keyword>
<comment type="caution">
    <text evidence="9">The sequence shown here is derived from an EMBL/GenBank/DDBJ whole genome shotgun (WGS) entry which is preliminary data.</text>
</comment>
<dbReference type="PANTHER" id="PTHR34979">
    <property type="entry name" value="INNER MEMBRANE PROTEIN YGAZ"/>
    <property type="match status" value="1"/>
</dbReference>
<keyword evidence="5 8" id="KW-0812">Transmembrane</keyword>
<dbReference type="InterPro" id="IPR011606">
    <property type="entry name" value="Brnchd-chn_aa_trnsp_permease"/>
</dbReference>
<comment type="similarity">
    <text evidence="2">Belongs to the AzlC family.</text>
</comment>
<evidence type="ECO:0000313" key="9">
    <source>
        <dbReference type="EMBL" id="OOV87946.1"/>
    </source>
</evidence>
<gene>
    <name evidence="9" type="ORF">BTA35_0206565</name>
</gene>
<feature type="transmembrane region" description="Helical" evidence="8">
    <location>
        <begin position="190"/>
        <end position="207"/>
    </location>
</feature>
<comment type="subcellular location">
    <subcellularLocation>
        <location evidence="1">Cell membrane</location>
        <topology evidence="1">Multi-pass membrane protein</topology>
    </subcellularLocation>
</comment>
<name>A0A1T1HDQ8_OCELI</name>
<evidence type="ECO:0000256" key="6">
    <source>
        <dbReference type="ARBA" id="ARBA00022989"/>
    </source>
</evidence>
<evidence type="ECO:0000256" key="7">
    <source>
        <dbReference type="ARBA" id="ARBA00023136"/>
    </source>
</evidence>
<keyword evidence="3" id="KW-0813">Transport</keyword>
<evidence type="ECO:0000256" key="2">
    <source>
        <dbReference type="ARBA" id="ARBA00010735"/>
    </source>
</evidence>
<organism evidence="9 10">
    <name type="scientific">Oceanospirillum linum</name>
    <dbReference type="NCBI Taxonomy" id="966"/>
    <lineage>
        <taxon>Bacteria</taxon>
        <taxon>Pseudomonadati</taxon>
        <taxon>Pseudomonadota</taxon>
        <taxon>Gammaproteobacteria</taxon>
        <taxon>Oceanospirillales</taxon>
        <taxon>Oceanospirillaceae</taxon>
        <taxon>Oceanospirillum</taxon>
    </lineage>
</organism>
<evidence type="ECO:0000256" key="5">
    <source>
        <dbReference type="ARBA" id="ARBA00022692"/>
    </source>
</evidence>
<protein>
    <submittedName>
        <fullName evidence="9">Branched-chain amino acid transporter AzlC</fullName>
    </submittedName>
</protein>
<evidence type="ECO:0000256" key="4">
    <source>
        <dbReference type="ARBA" id="ARBA00022475"/>
    </source>
</evidence>
<dbReference type="GO" id="GO:1903785">
    <property type="term" value="P:L-valine transmembrane transport"/>
    <property type="evidence" value="ECO:0007669"/>
    <property type="project" value="TreeGrafter"/>
</dbReference>
<evidence type="ECO:0000256" key="8">
    <source>
        <dbReference type="SAM" id="Phobius"/>
    </source>
</evidence>
<feature type="transmembrane region" description="Helical" evidence="8">
    <location>
        <begin position="112"/>
        <end position="134"/>
    </location>
</feature>
<dbReference type="PANTHER" id="PTHR34979:SF1">
    <property type="entry name" value="INNER MEMBRANE PROTEIN YGAZ"/>
    <property type="match status" value="1"/>
</dbReference>
<dbReference type="STRING" id="966.BTA35_0206565"/>
<reference evidence="9" key="1">
    <citation type="submission" date="2017-02" db="EMBL/GenBank/DDBJ databases">
        <title>Draft Genome Sequence of the Salt Water Bacterium Oceanospirillum linum ATCC 11336.</title>
        <authorList>
            <person name="Trachtenberg A.M."/>
            <person name="Carney J.G."/>
            <person name="Linnane J.D."/>
            <person name="Rheaume B.A."/>
            <person name="Pitts N.L."/>
            <person name="Mykles D.L."/>
            <person name="Maclea K.S."/>
        </authorList>
    </citation>
    <scope>NUCLEOTIDE SEQUENCE [LARGE SCALE GENOMIC DNA]</scope>
    <source>
        <strain evidence="9">ATCC 11336</strain>
    </source>
</reference>
<keyword evidence="10" id="KW-1185">Reference proteome</keyword>
<proteinExistence type="inferred from homology"/>
<accession>A0A1T1HDQ8</accession>
<evidence type="ECO:0000313" key="10">
    <source>
        <dbReference type="Proteomes" id="UP000190064"/>
    </source>
</evidence>
<feature type="transmembrane region" description="Helical" evidence="8">
    <location>
        <begin position="167"/>
        <end position="184"/>
    </location>
</feature>
<dbReference type="AlphaFoldDB" id="A0A1T1HDQ8"/>
<sequence>MFGYIPLGMAFGVLFSDLGYHWFFATLMGLFIFAGAGQFLAVGLLANSAGLTEMFITTFLLNSRHMFYGISLVGKIPNKGVKRVYQIFGLTDETYSLLTSTRLPKWVDPAEFQFKVTLFNQIYWVIGCTLGAWLGGQITFSTAGIEFVLPALFMALAIEQYKNLNKPAPFILALAIGVLTLLFISRDQMLLISILLSMSVLLMIHAGKRWNPQATSSPSSPS</sequence>
<dbReference type="EMBL" id="MTSD02000002">
    <property type="protein sequence ID" value="OOV87946.1"/>
    <property type="molecule type" value="Genomic_DNA"/>
</dbReference>
<dbReference type="GO" id="GO:0005886">
    <property type="term" value="C:plasma membrane"/>
    <property type="evidence" value="ECO:0007669"/>
    <property type="project" value="UniProtKB-SubCell"/>
</dbReference>
<evidence type="ECO:0000256" key="1">
    <source>
        <dbReference type="ARBA" id="ARBA00004651"/>
    </source>
</evidence>